<dbReference type="Pfam" id="PF00135">
    <property type="entry name" value="COesterase"/>
    <property type="match status" value="1"/>
</dbReference>
<feature type="domain" description="Carboxylesterase type B" evidence="2">
    <location>
        <begin position="11"/>
        <end position="55"/>
    </location>
</feature>
<keyword evidence="1" id="KW-0325">Glycoprotein</keyword>
<dbReference type="OrthoDB" id="19653at2759"/>
<comment type="caution">
    <text evidence="3">The sequence shown here is derived from an EMBL/GenBank/DDBJ whole genome shotgun (WGS) entry which is preliminary data.</text>
</comment>
<keyword evidence="4" id="KW-1185">Reference proteome</keyword>
<dbReference type="Proteomes" id="UP000838756">
    <property type="component" value="Unassembled WGS sequence"/>
</dbReference>
<evidence type="ECO:0000259" key="2">
    <source>
        <dbReference type="Pfam" id="PF00135"/>
    </source>
</evidence>
<dbReference type="EMBL" id="CAKXAJ010001917">
    <property type="protein sequence ID" value="CAH2207999.1"/>
    <property type="molecule type" value="Genomic_DNA"/>
</dbReference>
<organism evidence="3 4">
    <name type="scientific">Pararge aegeria aegeria</name>
    <dbReference type="NCBI Taxonomy" id="348720"/>
    <lineage>
        <taxon>Eukaryota</taxon>
        <taxon>Metazoa</taxon>
        <taxon>Ecdysozoa</taxon>
        <taxon>Arthropoda</taxon>
        <taxon>Hexapoda</taxon>
        <taxon>Insecta</taxon>
        <taxon>Pterygota</taxon>
        <taxon>Neoptera</taxon>
        <taxon>Endopterygota</taxon>
        <taxon>Lepidoptera</taxon>
        <taxon>Glossata</taxon>
        <taxon>Ditrysia</taxon>
        <taxon>Papilionoidea</taxon>
        <taxon>Nymphalidae</taxon>
        <taxon>Satyrinae</taxon>
        <taxon>Satyrini</taxon>
        <taxon>Parargina</taxon>
        <taxon>Pararge</taxon>
    </lineage>
</organism>
<accession>A0A8S4QE33</accession>
<gene>
    <name evidence="3" type="primary">jg24718</name>
    <name evidence="3" type="ORF">PAEG_LOCUS616</name>
</gene>
<dbReference type="SUPFAM" id="SSF53474">
    <property type="entry name" value="alpha/beta-Hydrolases"/>
    <property type="match status" value="1"/>
</dbReference>
<dbReference type="InterPro" id="IPR029058">
    <property type="entry name" value="AB_hydrolase_fold"/>
</dbReference>
<dbReference type="Gene3D" id="3.40.50.1820">
    <property type="entry name" value="alpha/beta hydrolase"/>
    <property type="match status" value="1"/>
</dbReference>
<protein>
    <submittedName>
        <fullName evidence="3">Jg24718 protein</fullName>
    </submittedName>
</protein>
<dbReference type="InterPro" id="IPR002018">
    <property type="entry name" value="CarbesteraseB"/>
</dbReference>
<reference evidence="3" key="1">
    <citation type="submission" date="2022-03" db="EMBL/GenBank/DDBJ databases">
        <authorList>
            <person name="Lindestad O."/>
        </authorList>
    </citation>
    <scope>NUCLEOTIDE SEQUENCE</scope>
</reference>
<evidence type="ECO:0000313" key="4">
    <source>
        <dbReference type="Proteomes" id="UP000838756"/>
    </source>
</evidence>
<evidence type="ECO:0000256" key="1">
    <source>
        <dbReference type="ARBA" id="ARBA00023180"/>
    </source>
</evidence>
<dbReference type="AlphaFoldDB" id="A0A8S4QE33"/>
<evidence type="ECO:0000313" key="3">
    <source>
        <dbReference type="EMBL" id="CAH2207999.1"/>
    </source>
</evidence>
<name>A0A8S4QE33_9NEOP</name>
<sequence length="89" mass="9902">MMDGIPTDSRLIVDISDGPICGYIDRQDERPQYKFKSIPYAKPPLGNLRFMIVKPSNDAEKSNLLSSLPAPPLELAFRPGGRVTTNRLT</sequence>
<proteinExistence type="predicted"/>